<keyword evidence="11" id="KW-1185">Reference proteome</keyword>
<dbReference type="FunFam" id="3.30.40.10:FF:000416">
    <property type="entry name" value="RBR-type E3 ubiquitin transferase"/>
    <property type="match status" value="1"/>
</dbReference>
<evidence type="ECO:0000256" key="7">
    <source>
        <dbReference type="SAM" id="MobiDB-lite"/>
    </source>
</evidence>
<dbReference type="SMART" id="SM00591">
    <property type="entry name" value="RWD"/>
    <property type="match status" value="1"/>
</dbReference>
<dbReference type="InterPro" id="IPR031127">
    <property type="entry name" value="E3_UB_ligase_RBR"/>
</dbReference>
<keyword evidence="1" id="KW-0479">Metal-binding</keyword>
<dbReference type="EMBL" id="CP051143">
    <property type="protein sequence ID" value="QIX02002.1"/>
    <property type="molecule type" value="Genomic_DNA"/>
</dbReference>
<dbReference type="AlphaFoldDB" id="A0A6H0Y4P8"/>
<dbReference type="CDD" id="cd23820">
    <property type="entry name" value="RWD_RNF14"/>
    <property type="match status" value="1"/>
</dbReference>
<evidence type="ECO:0000256" key="2">
    <source>
        <dbReference type="ARBA" id="ARBA00022771"/>
    </source>
</evidence>
<protein>
    <recommendedName>
        <fullName evidence="12">RWD domain-containing protein</fullName>
    </recommendedName>
</protein>
<feature type="domain" description="RING-type" evidence="8">
    <location>
        <begin position="187"/>
        <end position="232"/>
    </location>
</feature>
<sequence>MDDERKEELETIQAIFPEIVLSPTHEFTATLDIPVQPNAPLLLRFIAQDNPIDISVQNGDAQHRPRAHIEHDLHFDHLPPLKLYIQLPKDYPETSPPRVSLSSLYGWVPLATILELQNAVNTTWEDCGRGQTLFAYIDYLQQSAEQGLGLTAVSDGPTILSASLEQTLQTFDRDTKQTAFDAGTYDCGICLEPKKGRSCHKLEKCGHIFCKQCFQDYYNHAIAEGDVVQIRCLDEGCVKTSKGRKRSLHPRELLAIGLDEPVVRRYVEMQRKKKLESDKTTVYCPRTWCQHPARSTKYPPIPANLLDYPDLSDVDEDAPEEPTVVQAPTAPPKRAEQDERLAICEECKFAFCRVCCASWHGSFIRCYPKDSTELTAEDKASYDVNAISATYAVLGSIRKIPMNTSILKARSASSDYGVEEGDDGQGPGDGRGFAGARALEAMAIEAAREAEREEAEAAAQVAEAAQEQPPPVQIVHHPAANVAANERVALAAMANLHLEPQIPLDGVAPVGARPVAARRQRNPFPAHAPARGRAAAVRAHERQGAVGGNARRQNRPVAPPVDEDRRQEDEMRRFVALALRDEEDGWDSDEFAEDDAAWHIR</sequence>
<keyword evidence="6" id="KW-0175">Coiled coil</keyword>
<dbReference type="CDD" id="cd23134">
    <property type="entry name" value="RING-HC_ITT1-like"/>
    <property type="match status" value="1"/>
</dbReference>
<dbReference type="InterPro" id="IPR002867">
    <property type="entry name" value="IBR_dom"/>
</dbReference>
<keyword evidence="3" id="KW-0833">Ubl conjugation pathway</keyword>
<dbReference type="PANTHER" id="PTHR11685">
    <property type="entry name" value="RBR FAMILY RING FINGER AND IBR DOMAIN-CONTAINING"/>
    <property type="match status" value="1"/>
</dbReference>
<evidence type="ECO:0000259" key="9">
    <source>
        <dbReference type="PROSITE" id="PS50908"/>
    </source>
</evidence>
<evidence type="ECO:0008006" key="12">
    <source>
        <dbReference type="Google" id="ProtNLM"/>
    </source>
</evidence>
<feature type="coiled-coil region" evidence="6">
    <location>
        <begin position="436"/>
        <end position="468"/>
    </location>
</feature>
<evidence type="ECO:0000256" key="3">
    <source>
        <dbReference type="ARBA" id="ARBA00022786"/>
    </source>
</evidence>
<dbReference type="InterPro" id="IPR013083">
    <property type="entry name" value="Znf_RING/FYVE/PHD"/>
</dbReference>
<organism evidence="10 11">
    <name type="scientific">Peltaster fructicola</name>
    <dbReference type="NCBI Taxonomy" id="286661"/>
    <lineage>
        <taxon>Eukaryota</taxon>
        <taxon>Fungi</taxon>
        <taxon>Dikarya</taxon>
        <taxon>Ascomycota</taxon>
        <taxon>Pezizomycotina</taxon>
        <taxon>Dothideomycetes</taxon>
        <taxon>Dothideomycetes incertae sedis</taxon>
        <taxon>Peltaster</taxon>
    </lineage>
</organism>
<dbReference type="PROSITE" id="PS50908">
    <property type="entry name" value="RWD"/>
    <property type="match status" value="1"/>
</dbReference>
<dbReference type="SUPFAM" id="SSF54495">
    <property type="entry name" value="UBC-like"/>
    <property type="match status" value="1"/>
</dbReference>
<accession>A0A6H0Y4P8</accession>
<dbReference type="GO" id="GO:0004842">
    <property type="term" value="F:ubiquitin-protein transferase activity"/>
    <property type="evidence" value="ECO:0007669"/>
    <property type="project" value="InterPro"/>
</dbReference>
<evidence type="ECO:0000259" key="8">
    <source>
        <dbReference type="PROSITE" id="PS50089"/>
    </source>
</evidence>
<reference evidence="10 11" key="1">
    <citation type="journal article" date="2016" name="Sci. Rep.">
        <title>Peltaster fructicola genome reveals evolution from an invasive phytopathogen to an ectophytic parasite.</title>
        <authorList>
            <person name="Xu C."/>
            <person name="Chen H."/>
            <person name="Gleason M.L."/>
            <person name="Xu J.R."/>
            <person name="Liu H."/>
            <person name="Zhang R."/>
            <person name="Sun G."/>
        </authorList>
    </citation>
    <scope>NUCLEOTIDE SEQUENCE [LARGE SCALE GENOMIC DNA]</scope>
    <source>
        <strain evidence="10 11">LNHT1506</strain>
    </source>
</reference>
<dbReference type="InterPro" id="IPR016135">
    <property type="entry name" value="UBQ-conjugating_enzyme/RWD"/>
</dbReference>
<dbReference type="Gene3D" id="3.30.40.10">
    <property type="entry name" value="Zinc/RING finger domain, C3HC4 (zinc finger)"/>
    <property type="match status" value="1"/>
</dbReference>
<feature type="domain" description="RWD" evidence="9">
    <location>
        <begin position="7"/>
        <end position="147"/>
    </location>
</feature>
<evidence type="ECO:0000313" key="10">
    <source>
        <dbReference type="EMBL" id="QIX02002.1"/>
    </source>
</evidence>
<evidence type="ECO:0000256" key="5">
    <source>
        <dbReference type="PROSITE-ProRule" id="PRU00175"/>
    </source>
</evidence>
<dbReference type="GO" id="GO:0016567">
    <property type="term" value="P:protein ubiquitination"/>
    <property type="evidence" value="ECO:0007669"/>
    <property type="project" value="InterPro"/>
</dbReference>
<proteinExistence type="predicted"/>
<dbReference type="Pfam" id="PF05773">
    <property type="entry name" value="RWD"/>
    <property type="match status" value="1"/>
</dbReference>
<evidence type="ECO:0000256" key="4">
    <source>
        <dbReference type="ARBA" id="ARBA00022833"/>
    </source>
</evidence>
<name>A0A6H0Y4P8_9PEZI</name>
<dbReference type="SMART" id="SM00647">
    <property type="entry name" value="IBR"/>
    <property type="match status" value="1"/>
</dbReference>
<dbReference type="SUPFAM" id="SSF57850">
    <property type="entry name" value="RING/U-box"/>
    <property type="match status" value="1"/>
</dbReference>
<feature type="region of interest" description="Disordered" evidence="7">
    <location>
        <begin position="540"/>
        <end position="569"/>
    </location>
</feature>
<gene>
    <name evidence="10" type="ORF">AMS68_007519</name>
</gene>
<dbReference type="OrthoDB" id="1431934at2759"/>
<dbReference type="GO" id="GO:0008270">
    <property type="term" value="F:zinc ion binding"/>
    <property type="evidence" value="ECO:0007669"/>
    <property type="project" value="UniProtKB-KW"/>
</dbReference>
<dbReference type="PROSITE" id="PS50089">
    <property type="entry name" value="ZF_RING_2"/>
    <property type="match status" value="1"/>
</dbReference>
<evidence type="ECO:0000313" key="11">
    <source>
        <dbReference type="Proteomes" id="UP000503462"/>
    </source>
</evidence>
<evidence type="ECO:0000256" key="1">
    <source>
        <dbReference type="ARBA" id="ARBA00022723"/>
    </source>
</evidence>
<keyword evidence="4" id="KW-0862">Zinc</keyword>
<keyword evidence="2 5" id="KW-0863">Zinc-finger</keyword>
<dbReference type="InterPro" id="IPR006575">
    <property type="entry name" value="RWD_dom"/>
</dbReference>
<dbReference type="Gene3D" id="3.10.110.10">
    <property type="entry name" value="Ubiquitin Conjugating Enzyme"/>
    <property type="match status" value="1"/>
</dbReference>
<dbReference type="Proteomes" id="UP000503462">
    <property type="component" value="Chromosome 5"/>
</dbReference>
<dbReference type="InterPro" id="IPR001841">
    <property type="entry name" value="Znf_RING"/>
</dbReference>
<dbReference type="Pfam" id="PF01485">
    <property type="entry name" value="IBR"/>
    <property type="match status" value="1"/>
</dbReference>
<evidence type="ECO:0000256" key="6">
    <source>
        <dbReference type="SAM" id="Coils"/>
    </source>
</evidence>